<dbReference type="EMBL" id="SMAO01000013">
    <property type="protein sequence ID" value="TCT18226.1"/>
    <property type="molecule type" value="Genomic_DNA"/>
</dbReference>
<dbReference type="OrthoDB" id="5297106at2"/>
<dbReference type="Proteomes" id="UP000295717">
    <property type="component" value="Unassembled WGS sequence"/>
</dbReference>
<dbReference type="InterPro" id="IPR008651">
    <property type="entry name" value="Uncharacterised_HicB"/>
</dbReference>
<dbReference type="SUPFAM" id="SSF47598">
    <property type="entry name" value="Ribbon-helix-helix"/>
    <property type="match status" value="1"/>
</dbReference>
<organism evidence="1 2">
    <name type="scientific">Thiobaca trueperi</name>
    <dbReference type="NCBI Taxonomy" id="127458"/>
    <lineage>
        <taxon>Bacteria</taxon>
        <taxon>Pseudomonadati</taxon>
        <taxon>Pseudomonadota</taxon>
        <taxon>Gammaproteobacteria</taxon>
        <taxon>Chromatiales</taxon>
        <taxon>Chromatiaceae</taxon>
        <taxon>Thiobaca</taxon>
    </lineage>
</organism>
<dbReference type="GO" id="GO:0006355">
    <property type="term" value="P:regulation of DNA-templated transcription"/>
    <property type="evidence" value="ECO:0007669"/>
    <property type="project" value="InterPro"/>
</dbReference>
<evidence type="ECO:0000313" key="1">
    <source>
        <dbReference type="EMBL" id="TCT18226.1"/>
    </source>
</evidence>
<dbReference type="AlphaFoldDB" id="A0A4R3MTN9"/>
<sequence length="111" mass="12311">MSGLDPKHYTYRVIWSAEDGEFVGLCAEFPSLSHLDDTQTSALEGITRLVADVVVEMQTTGETPPAPIADREYSGRFQVRITPDLHRRLAIRAAETNVSLNRIVSDQLAKP</sequence>
<dbReference type="RefSeq" id="WP_132978613.1">
    <property type="nucleotide sequence ID" value="NZ_SMAO01000013.1"/>
</dbReference>
<evidence type="ECO:0000313" key="2">
    <source>
        <dbReference type="Proteomes" id="UP000295717"/>
    </source>
</evidence>
<gene>
    <name evidence="1" type="ORF">EDC35_11346</name>
</gene>
<reference evidence="1 2" key="1">
    <citation type="submission" date="2019-03" db="EMBL/GenBank/DDBJ databases">
        <title>Genomic Encyclopedia of Type Strains, Phase IV (KMG-IV): sequencing the most valuable type-strain genomes for metagenomic binning, comparative biology and taxonomic classification.</title>
        <authorList>
            <person name="Goeker M."/>
        </authorList>
    </citation>
    <scope>NUCLEOTIDE SEQUENCE [LARGE SCALE GENOMIC DNA]</scope>
    <source>
        <strain evidence="1 2">DSM 13587</strain>
    </source>
</reference>
<accession>A0A4R3MTN9</accession>
<protein>
    <submittedName>
        <fullName evidence="1">Putative HicB family RNase H-like nuclease</fullName>
    </submittedName>
</protein>
<keyword evidence="2" id="KW-1185">Reference proteome</keyword>
<dbReference type="InterPro" id="IPR010985">
    <property type="entry name" value="Ribbon_hlx_hlx"/>
</dbReference>
<name>A0A4R3MTN9_9GAMM</name>
<proteinExistence type="predicted"/>
<dbReference type="Pfam" id="PF05534">
    <property type="entry name" value="HicB"/>
    <property type="match status" value="1"/>
</dbReference>
<dbReference type="SUPFAM" id="SSF143100">
    <property type="entry name" value="TTHA1013/TTHA0281-like"/>
    <property type="match status" value="1"/>
</dbReference>
<dbReference type="InterPro" id="IPR035069">
    <property type="entry name" value="TTHA1013/TTHA0281-like"/>
</dbReference>
<comment type="caution">
    <text evidence="1">The sequence shown here is derived from an EMBL/GenBank/DDBJ whole genome shotgun (WGS) entry which is preliminary data.</text>
</comment>